<evidence type="ECO:0000313" key="1">
    <source>
        <dbReference type="EMBL" id="PON74133.1"/>
    </source>
</evidence>
<sequence length="78" mass="9050">MSSGREMMVVAAEAWSGLNDDEDLGAREETTVVELSFGLGKQDFISHEKWRELQLSDITSIRFQFLEEREREREGIKE</sequence>
<reference evidence="2" key="1">
    <citation type="submission" date="2016-06" db="EMBL/GenBank/DDBJ databases">
        <title>Parallel loss of symbiosis genes in relatives of nitrogen-fixing non-legume Parasponia.</title>
        <authorList>
            <person name="Van Velzen R."/>
            <person name="Holmer R."/>
            <person name="Bu F."/>
            <person name="Rutten L."/>
            <person name="Van Zeijl A."/>
            <person name="Liu W."/>
            <person name="Santuari L."/>
            <person name="Cao Q."/>
            <person name="Sharma T."/>
            <person name="Shen D."/>
            <person name="Roswanjaya Y."/>
            <person name="Wardhani T."/>
            <person name="Kalhor M.S."/>
            <person name="Jansen J."/>
            <person name="Van den Hoogen J."/>
            <person name="Gungor B."/>
            <person name="Hartog M."/>
            <person name="Hontelez J."/>
            <person name="Verver J."/>
            <person name="Yang W.-C."/>
            <person name="Schijlen E."/>
            <person name="Repin R."/>
            <person name="Schilthuizen M."/>
            <person name="Schranz E."/>
            <person name="Heidstra R."/>
            <person name="Miyata K."/>
            <person name="Fedorova E."/>
            <person name="Kohlen W."/>
            <person name="Bisseling T."/>
            <person name="Smit S."/>
            <person name="Geurts R."/>
        </authorList>
    </citation>
    <scope>NUCLEOTIDE SEQUENCE [LARGE SCALE GENOMIC DNA]</scope>
    <source>
        <strain evidence="2">cv. WU1-14</strain>
    </source>
</reference>
<name>A0A2P5DLH3_PARAD</name>
<protein>
    <submittedName>
        <fullName evidence="1">Uncharacterized protein</fullName>
    </submittedName>
</protein>
<keyword evidence="2" id="KW-1185">Reference proteome</keyword>
<gene>
    <name evidence="1" type="ORF">PanWU01x14_053430</name>
</gene>
<dbReference type="EMBL" id="JXTB01000030">
    <property type="protein sequence ID" value="PON74133.1"/>
    <property type="molecule type" value="Genomic_DNA"/>
</dbReference>
<evidence type="ECO:0000313" key="2">
    <source>
        <dbReference type="Proteomes" id="UP000237105"/>
    </source>
</evidence>
<dbReference type="Proteomes" id="UP000237105">
    <property type="component" value="Unassembled WGS sequence"/>
</dbReference>
<dbReference type="AlphaFoldDB" id="A0A2P5DLH3"/>
<organism evidence="1 2">
    <name type="scientific">Parasponia andersonii</name>
    <name type="common">Sponia andersonii</name>
    <dbReference type="NCBI Taxonomy" id="3476"/>
    <lineage>
        <taxon>Eukaryota</taxon>
        <taxon>Viridiplantae</taxon>
        <taxon>Streptophyta</taxon>
        <taxon>Embryophyta</taxon>
        <taxon>Tracheophyta</taxon>
        <taxon>Spermatophyta</taxon>
        <taxon>Magnoliopsida</taxon>
        <taxon>eudicotyledons</taxon>
        <taxon>Gunneridae</taxon>
        <taxon>Pentapetalae</taxon>
        <taxon>rosids</taxon>
        <taxon>fabids</taxon>
        <taxon>Rosales</taxon>
        <taxon>Cannabaceae</taxon>
        <taxon>Parasponia</taxon>
    </lineage>
</organism>
<proteinExistence type="predicted"/>
<comment type="caution">
    <text evidence="1">The sequence shown here is derived from an EMBL/GenBank/DDBJ whole genome shotgun (WGS) entry which is preliminary data.</text>
</comment>
<accession>A0A2P5DLH3</accession>
<dbReference type="OrthoDB" id="10386035at2759"/>